<dbReference type="InterPro" id="IPR005151">
    <property type="entry name" value="Tail-specific_protease"/>
</dbReference>
<evidence type="ECO:0000313" key="4">
    <source>
        <dbReference type="Proteomes" id="UP000199440"/>
    </source>
</evidence>
<dbReference type="EMBL" id="FNGV01000001">
    <property type="protein sequence ID" value="SDL46984.1"/>
    <property type="molecule type" value="Genomic_DNA"/>
</dbReference>
<dbReference type="InterPro" id="IPR036034">
    <property type="entry name" value="PDZ_sf"/>
</dbReference>
<dbReference type="Gene3D" id="3.30.750.170">
    <property type="match status" value="1"/>
</dbReference>
<dbReference type="Pfam" id="PF03572">
    <property type="entry name" value="Peptidase_S41"/>
    <property type="match status" value="1"/>
</dbReference>
<dbReference type="SUPFAM" id="SSF50156">
    <property type="entry name" value="PDZ domain-like"/>
    <property type="match status" value="1"/>
</dbReference>
<organism evidence="3 4">
    <name type="scientific">Kriegella aquimaris</name>
    <dbReference type="NCBI Taxonomy" id="192904"/>
    <lineage>
        <taxon>Bacteria</taxon>
        <taxon>Pseudomonadati</taxon>
        <taxon>Bacteroidota</taxon>
        <taxon>Flavobacteriia</taxon>
        <taxon>Flavobacteriales</taxon>
        <taxon>Flavobacteriaceae</taxon>
        <taxon>Kriegella</taxon>
    </lineage>
</organism>
<dbReference type="InterPro" id="IPR029045">
    <property type="entry name" value="ClpP/crotonase-like_dom_sf"/>
</dbReference>
<feature type="domain" description="Tail specific protease" evidence="1">
    <location>
        <begin position="227"/>
        <end position="404"/>
    </location>
</feature>
<dbReference type="SUPFAM" id="SSF52096">
    <property type="entry name" value="ClpP/crotonase"/>
    <property type="match status" value="1"/>
</dbReference>
<dbReference type="Gene3D" id="3.90.226.10">
    <property type="entry name" value="2-enoyl-CoA Hydratase, Chain A, domain 1"/>
    <property type="match status" value="1"/>
</dbReference>
<dbReference type="PANTHER" id="PTHR32060:SF30">
    <property type="entry name" value="CARBOXY-TERMINAL PROCESSING PROTEASE CTPA"/>
    <property type="match status" value="1"/>
</dbReference>
<dbReference type="GO" id="GO:0030288">
    <property type="term" value="C:outer membrane-bounded periplasmic space"/>
    <property type="evidence" value="ECO:0007669"/>
    <property type="project" value="TreeGrafter"/>
</dbReference>
<gene>
    <name evidence="3" type="ORF">SAMN04488514_101922</name>
</gene>
<name>A0A1G9KC18_9FLAO</name>
<sequence>MLLFLSLGLLFFNCKKNDDPVIEEEEILEEPEEEIIEVDVTVQSFIWQTMNAYYFWQNEVNDLADDRFSTFSDYAKYLTDFPDPVAFFYDELLFSEDKFSVLNENYRDLLNAFAGISKSNGVEFGLSRFAESDAIFGYVHYIVPNSDAATKEIKRGDVFTGVNGQTLTIANYEDLLFGDSDTYTLNMADIVDSAITPNDKEVTLTKEDNLVEDPLLVSKVLEVNGQKIGYLMYNQFAGGSEEQLNQAFGEFKSEGIVDLVLDLRYNLGGLGVTANVLASLIYSANEEELFYKVRYNDKIQGTVEPGFGETFFTATTGSTNGNTNTPLNNLNLGRVFVIATGGSASSSELVMNGLAPYIEVIHVGTTTVGKNQGSATFVDDPENGNVYNEERENYINPDNQWAVQPIIMLAENADGFSDYYNGLVPDIALEEDVENMGVLGNIDEPLLARTIQEITGASAKRTFDVQFPVNLVTSSKMFTPMKNNLIIQKVPSSTKAELLAPSKKE</sequence>
<dbReference type="Proteomes" id="UP000199440">
    <property type="component" value="Unassembled WGS sequence"/>
</dbReference>
<dbReference type="GO" id="GO:0004175">
    <property type="term" value="F:endopeptidase activity"/>
    <property type="evidence" value="ECO:0007669"/>
    <property type="project" value="TreeGrafter"/>
</dbReference>
<reference evidence="3 4" key="1">
    <citation type="submission" date="2016-10" db="EMBL/GenBank/DDBJ databases">
        <authorList>
            <person name="de Groot N.N."/>
        </authorList>
    </citation>
    <scope>NUCLEOTIDE SEQUENCE [LARGE SCALE GENOMIC DNA]</scope>
    <source>
        <strain evidence="3 4">DSM 19886</strain>
    </source>
</reference>
<protein>
    <submittedName>
        <fullName evidence="3">C-terminal processing protease CtpA/Prc, contains a PDZ domain</fullName>
    </submittedName>
</protein>
<dbReference type="STRING" id="192904.SAMN04488514_101922"/>
<accession>A0A1G9KC18</accession>
<evidence type="ECO:0000259" key="1">
    <source>
        <dbReference type="Pfam" id="PF03572"/>
    </source>
</evidence>
<keyword evidence="3" id="KW-0378">Hydrolase</keyword>
<dbReference type="CDD" id="cd07561">
    <property type="entry name" value="Peptidase_S41_CPP_like"/>
    <property type="match status" value="1"/>
</dbReference>
<keyword evidence="4" id="KW-1185">Reference proteome</keyword>
<feature type="domain" description="Peptidase S41 N-terminal" evidence="2">
    <location>
        <begin position="42"/>
        <end position="100"/>
    </location>
</feature>
<dbReference type="InterPro" id="IPR041613">
    <property type="entry name" value="Pept_S41_N"/>
</dbReference>
<dbReference type="Gene3D" id="2.30.42.10">
    <property type="match status" value="1"/>
</dbReference>
<dbReference type="AlphaFoldDB" id="A0A1G9KC18"/>
<keyword evidence="3" id="KW-0645">Protease</keyword>
<dbReference type="GO" id="GO:0008236">
    <property type="term" value="F:serine-type peptidase activity"/>
    <property type="evidence" value="ECO:0007669"/>
    <property type="project" value="InterPro"/>
</dbReference>
<dbReference type="PANTHER" id="PTHR32060">
    <property type="entry name" value="TAIL-SPECIFIC PROTEASE"/>
    <property type="match status" value="1"/>
</dbReference>
<dbReference type="Pfam" id="PF18294">
    <property type="entry name" value="Pept_S41_N"/>
    <property type="match status" value="1"/>
</dbReference>
<proteinExistence type="predicted"/>
<dbReference type="GO" id="GO:0006508">
    <property type="term" value="P:proteolysis"/>
    <property type="evidence" value="ECO:0007669"/>
    <property type="project" value="UniProtKB-KW"/>
</dbReference>
<dbReference type="GO" id="GO:0007165">
    <property type="term" value="P:signal transduction"/>
    <property type="evidence" value="ECO:0007669"/>
    <property type="project" value="TreeGrafter"/>
</dbReference>
<evidence type="ECO:0000259" key="2">
    <source>
        <dbReference type="Pfam" id="PF18294"/>
    </source>
</evidence>
<evidence type="ECO:0000313" key="3">
    <source>
        <dbReference type="EMBL" id="SDL46984.1"/>
    </source>
</evidence>